<dbReference type="GeneID" id="26099589"/>
<dbReference type="RefSeq" id="WP_055409169.1">
    <property type="nucleotide sequence ID" value="NZ_CP013011.1"/>
</dbReference>
<dbReference type="AlphaFoldDB" id="A0A0P0N4D2"/>
<dbReference type="Proteomes" id="UP000058613">
    <property type="component" value="Chromosome"/>
</dbReference>
<protein>
    <submittedName>
        <fullName evidence="1">Uncharacterized protein</fullName>
    </submittedName>
</protein>
<dbReference type="EMBL" id="CP013011">
    <property type="protein sequence ID" value="ALL01294.1"/>
    <property type="molecule type" value="Genomic_DNA"/>
</dbReference>
<keyword evidence="4" id="KW-1185">Reference proteome</keyword>
<organism evidence="1 3">
    <name type="scientific">Pyrodictium delaneyi</name>
    <dbReference type="NCBI Taxonomy" id="1273541"/>
    <lineage>
        <taxon>Archaea</taxon>
        <taxon>Thermoproteota</taxon>
        <taxon>Thermoprotei</taxon>
        <taxon>Desulfurococcales</taxon>
        <taxon>Pyrodictiaceae</taxon>
        <taxon>Pyrodictium</taxon>
    </lineage>
</organism>
<evidence type="ECO:0000313" key="3">
    <source>
        <dbReference type="Proteomes" id="UP000058613"/>
    </source>
</evidence>
<dbReference type="STRING" id="1273541.Pyrde_1246"/>
<evidence type="ECO:0000313" key="2">
    <source>
        <dbReference type="EMBL" id="OWJ55639.1"/>
    </source>
</evidence>
<dbReference type="KEGG" id="pdl:Pyrde_1246"/>
<evidence type="ECO:0000313" key="4">
    <source>
        <dbReference type="Proteomes" id="UP000196694"/>
    </source>
</evidence>
<dbReference type="Proteomes" id="UP000196694">
    <property type="component" value="Unassembled WGS sequence"/>
</dbReference>
<reference evidence="2 4" key="2">
    <citation type="submission" date="2017-05" db="EMBL/GenBank/DDBJ databases">
        <title>The draft genome of the hyperthermophilic archaeon 'Pyrodictium delaneyi strain Hulk', an iron and nitrate reducer, reveals the capacity for sulfate reduction.</title>
        <authorList>
            <person name="Demey L.M."/>
            <person name="Miller C."/>
            <person name="Manzella M."/>
            <person name="Reguera G."/>
            <person name="Kashefi K."/>
        </authorList>
    </citation>
    <scope>NUCLEOTIDE SEQUENCE [LARGE SCALE GENOMIC DNA]</scope>
    <source>
        <strain evidence="2 4">Hulk</strain>
    </source>
</reference>
<reference evidence="1 3" key="1">
    <citation type="submission" date="2015-10" db="EMBL/GenBank/DDBJ databases">
        <title>Complete genome sequence of hyperthermophilic archaeon Pyrodictium delaneyi Su06.</title>
        <authorList>
            <person name="Jung J.-H."/>
            <person name="Lin J."/>
            <person name="Holden J.F."/>
            <person name="Park C.-S."/>
        </authorList>
    </citation>
    <scope>NUCLEOTIDE SEQUENCE [LARGE SCALE GENOMIC DNA]</scope>
    <source>
        <strain evidence="1 3">Su06</strain>
    </source>
</reference>
<sequence length="197" mass="21369">MRAQLQASEETCSLAVRFLDPLPEAARRALEKGGLARLRLRGKCFSGVLYLAGRLEGDVLAAEVFPVGGECRLGASTSCTVEVEELRAVGLEELWRGTRGLIPPAVDTLELLAEAGAAAAAYAGLSTWPACDEPMLWEARVDGDCLEVEGPLLCTPYLRAVLEKRGDEEASREEDEWVTIAQGVELRVCRDGVIRIR</sequence>
<proteinExistence type="predicted"/>
<dbReference type="EMBL" id="NCQP01000001">
    <property type="protein sequence ID" value="OWJ55639.1"/>
    <property type="molecule type" value="Genomic_DNA"/>
</dbReference>
<gene>
    <name evidence="2" type="ORF">Pdsh_02295</name>
    <name evidence="1" type="ORF">Pyrde_1246</name>
</gene>
<name>A0A0P0N4D2_9CREN</name>
<evidence type="ECO:0000313" key="1">
    <source>
        <dbReference type="EMBL" id="ALL01294.1"/>
    </source>
</evidence>
<accession>A0A0P0N4D2</accession>